<organism evidence="3 4">
    <name type="scientific">Paenibacillus montanisoli</name>
    <dbReference type="NCBI Taxonomy" id="2081970"/>
    <lineage>
        <taxon>Bacteria</taxon>
        <taxon>Bacillati</taxon>
        <taxon>Bacillota</taxon>
        <taxon>Bacilli</taxon>
        <taxon>Bacillales</taxon>
        <taxon>Paenibacillaceae</taxon>
        <taxon>Paenibacillus</taxon>
    </lineage>
</organism>
<reference evidence="3 4" key="1">
    <citation type="submission" date="2018-06" db="EMBL/GenBank/DDBJ databases">
        <title>Paenibacillus montanisoli sp. nov., isolated from mountain area soil.</title>
        <authorList>
            <person name="Wu M."/>
        </authorList>
    </citation>
    <scope>NUCLEOTIDE SEQUENCE [LARGE SCALE GENOMIC DNA]</scope>
    <source>
        <strain evidence="3 4">RA17</strain>
    </source>
</reference>
<dbReference type="GO" id="GO:0005975">
    <property type="term" value="P:carbohydrate metabolic process"/>
    <property type="evidence" value="ECO:0007669"/>
    <property type="project" value="InterPro"/>
</dbReference>
<dbReference type="InterPro" id="IPR012341">
    <property type="entry name" value="6hp_glycosidase-like_sf"/>
</dbReference>
<dbReference type="Gene3D" id="1.50.10.10">
    <property type="match status" value="1"/>
</dbReference>
<evidence type="ECO:0000313" key="4">
    <source>
        <dbReference type="Proteomes" id="UP000249260"/>
    </source>
</evidence>
<feature type="domain" description="Glycosyl-hydrolase family 116 N-terminal" evidence="2">
    <location>
        <begin position="74"/>
        <end position="336"/>
    </location>
</feature>
<protein>
    <recommendedName>
        <fullName evidence="5">Glycosyl-hydrolase family 116 catalytic region domain-containing protein</fullName>
    </recommendedName>
</protein>
<feature type="domain" description="Glycosyl-hydrolase family 116 catalytic region" evidence="1">
    <location>
        <begin position="452"/>
        <end position="618"/>
    </location>
</feature>
<name>A0A328U6S1_9BACL</name>
<dbReference type="PANTHER" id="PTHR12654:SF0">
    <property type="entry name" value="NON-LYSOSOMAL GLUCOSYLCERAMIDASE"/>
    <property type="match status" value="1"/>
</dbReference>
<dbReference type="Pfam" id="PF04685">
    <property type="entry name" value="DUF608"/>
    <property type="match status" value="1"/>
</dbReference>
<dbReference type="InterPro" id="IPR008928">
    <property type="entry name" value="6-hairpin_glycosidase_sf"/>
</dbReference>
<comment type="caution">
    <text evidence="3">The sequence shown here is derived from an EMBL/GenBank/DDBJ whole genome shotgun (WGS) entry which is preliminary data.</text>
</comment>
<dbReference type="RefSeq" id="WP_112881671.1">
    <property type="nucleotide sequence ID" value="NZ_QLUW01000001.1"/>
</dbReference>
<evidence type="ECO:0008006" key="5">
    <source>
        <dbReference type="Google" id="ProtNLM"/>
    </source>
</evidence>
<proteinExistence type="predicted"/>
<dbReference type="Pfam" id="PF12215">
    <property type="entry name" value="Glyco_hydr_116N"/>
    <property type="match status" value="1"/>
</dbReference>
<evidence type="ECO:0000259" key="2">
    <source>
        <dbReference type="Pfam" id="PF12215"/>
    </source>
</evidence>
<dbReference type="InterPro" id="IPR006775">
    <property type="entry name" value="GH116_catalytic"/>
</dbReference>
<gene>
    <name evidence="3" type="ORF">DL346_09050</name>
</gene>
<sequence>MNVGGVNAWLDLKFKHIGNIRRDMEFGYFEQPCYYTESLDRWSTEWAKEPYLYCFQLDGSARNKIDPPIGIRSAVPLGGLGAGTLELRGDGSIKEWNIFNNSPAGGGQKVELNEALFGIRVKDKDKKITTRSVRTSPPEGIPAIEEIQYSGAFPVSRLKLKDSEMPIDVSLFGYCEYHIGDPEASAAPAVIFSFNLNNPSDSDMDVALMFTLPNHIQGRFSRREGLALTKDGDDATSGSMAIHLKGGDDYIFAGSANDLSQLWTEFAANGTISGLNQLDRLGAIGTNITLRRGETRTISFILSWYFPNRMHDIERVGNYYSRLYSSANDVARKVAARIEATVIKILQWQRLVFDNDLPEWLQDAMVNSTAAIYKTGMWFEDKRWRQWESFSCPNVSPIHIDLYRSLPYIMFFPSLLKSMIRGYAEFQWEDGYIQEDLGTNKSTKPTNFRPMGDCNPAFILLMYQQYLWLGDKDFIDELWPNIRKAALWQVRRCEPFGLPHHLLNTYDWWEFDHKDTVSYNAVLHLATIKAVQKLAEIHGDKELETICQENSVSSQQQFYEKFWTGDYFRSWWMNKENYPDALHSDTLYGQLWSFLLGLGPVLDSEKMKSHLNWEMKKNNSEFGLKVMQGDGRDNDSYPDPMPELIGSNGPRDNLVWEAASLDWSALNLYLGTDKEICLAEAEKIVLKWRDKLRDLWDIKDLSTGWNGYPWCNSHYSRQLILWSIPMALIDQQYSKPDKSLSVKPKMAVPVKLPFFTPDACGIIEITEEVTYIITVLSGTLDLNKLCVGDKVIDQTLSLKAGESKMIK</sequence>
<dbReference type="InterPro" id="IPR024462">
    <property type="entry name" value="GH116_N"/>
</dbReference>
<dbReference type="OrthoDB" id="1007311at2"/>
<dbReference type="AlphaFoldDB" id="A0A328U6S1"/>
<dbReference type="PANTHER" id="PTHR12654">
    <property type="entry name" value="BILE ACID BETA-GLUCOSIDASE-RELATED"/>
    <property type="match status" value="1"/>
</dbReference>
<dbReference type="Proteomes" id="UP000249260">
    <property type="component" value="Unassembled WGS sequence"/>
</dbReference>
<dbReference type="EMBL" id="QLUW01000001">
    <property type="protein sequence ID" value="RAP78548.1"/>
    <property type="molecule type" value="Genomic_DNA"/>
</dbReference>
<keyword evidence="4" id="KW-1185">Reference proteome</keyword>
<dbReference type="InterPro" id="IPR052566">
    <property type="entry name" value="Non-lysos_glucosylceramidase"/>
</dbReference>
<dbReference type="GO" id="GO:0008422">
    <property type="term" value="F:beta-glucosidase activity"/>
    <property type="evidence" value="ECO:0007669"/>
    <property type="project" value="TreeGrafter"/>
</dbReference>
<evidence type="ECO:0000259" key="1">
    <source>
        <dbReference type="Pfam" id="PF04685"/>
    </source>
</evidence>
<evidence type="ECO:0000313" key="3">
    <source>
        <dbReference type="EMBL" id="RAP78548.1"/>
    </source>
</evidence>
<dbReference type="SUPFAM" id="SSF48208">
    <property type="entry name" value="Six-hairpin glycosidases"/>
    <property type="match status" value="1"/>
</dbReference>
<accession>A0A328U6S1</accession>